<dbReference type="PROSITE" id="PS51186">
    <property type="entry name" value="GNAT"/>
    <property type="match status" value="1"/>
</dbReference>
<dbReference type="Gene3D" id="3.40.630.30">
    <property type="match status" value="1"/>
</dbReference>
<comment type="caution">
    <text evidence="2">The sequence shown here is derived from an EMBL/GenBank/DDBJ whole genome shotgun (WGS) entry which is preliminary data.</text>
</comment>
<dbReference type="Proteomes" id="UP001225605">
    <property type="component" value="Unassembled WGS sequence"/>
</dbReference>
<dbReference type="InterPro" id="IPR016181">
    <property type="entry name" value="Acyl_CoA_acyltransferase"/>
</dbReference>
<gene>
    <name evidence="2" type="ORF">CKY47_20055</name>
</gene>
<keyword evidence="3" id="KW-1185">Reference proteome</keyword>
<name>A0ABU0X293_9PSEU</name>
<dbReference type="InterPro" id="IPR000182">
    <property type="entry name" value="GNAT_dom"/>
</dbReference>
<sequence length="177" mass="18897">MSPLSLVHTWQLPEPTRAAVRDLLDGAFDGGFSDEDWAHALGGVHALVRDGDTLVGHGSVVRREMLHGGRSVRVGYVEAVAVRASHRRRGVGGAVMGALEDVVRGGYAFGALSASEDGVPFYAGRGWLRWRGRTFAMTPGGVVRTEEEDDGVFVLPAGAVPDLGGDLTCDWRDGDVW</sequence>
<organism evidence="2 3">
    <name type="scientific">Saccharothrix yanglingensis</name>
    <dbReference type="NCBI Taxonomy" id="659496"/>
    <lineage>
        <taxon>Bacteria</taxon>
        <taxon>Bacillati</taxon>
        <taxon>Actinomycetota</taxon>
        <taxon>Actinomycetes</taxon>
        <taxon>Pseudonocardiales</taxon>
        <taxon>Pseudonocardiaceae</taxon>
        <taxon>Saccharothrix</taxon>
    </lineage>
</organism>
<dbReference type="EMBL" id="NSDM01000008">
    <property type="protein sequence ID" value="MDQ2586241.1"/>
    <property type="molecule type" value="Genomic_DNA"/>
</dbReference>
<protein>
    <submittedName>
        <fullName evidence="2">Aminoglycoside 2'-N-acetyltransferase</fullName>
    </submittedName>
</protein>
<evidence type="ECO:0000259" key="1">
    <source>
        <dbReference type="PROSITE" id="PS51186"/>
    </source>
</evidence>
<accession>A0ABU0X293</accession>
<dbReference type="CDD" id="cd04301">
    <property type="entry name" value="NAT_SF"/>
    <property type="match status" value="1"/>
</dbReference>
<reference evidence="2 3" key="1">
    <citation type="submission" date="2017-06" db="EMBL/GenBank/DDBJ databases">
        <title>Cultured bacterium strain Saccharothrix yanglingensis Hhs.015.</title>
        <authorList>
            <person name="Xia Y."/>
        </authorList>
    </citation>
    <scope>NUCLEOTIDE SEQUENCE [LARGE SCALE GENOMIC DNA]</scope>
    <source>
        <strain evidence="2 3">Hhs.015</strain>
    </source>
</reference>
<dbReference type="SUPFAM" id="SSF55729">
    <property type="entry name" value="Acyl-CoA N-acyltransferases (Nat)"/>
    <property type="match status" value="1"/>
</dbReference>
<evidence type="ECO:0000313" key="3">
    <source>
        <dbReference type="Proteomes" id="UP001225605"/>
    </source>
</evidence>
<feature type="domain" description="N-acetyltransferase" evidence="1">
    <location>
        <begin position="7"/>
        <end position="158"/>
    </location>
</feature>
<dbReference type="RefSeq" id="WP_306747472.1">
    <property type="nucleotide sequence ID" value="NZ_NSDM01000008.1"/>
</dbReference>
<evidence type="ECO:0000313" key="2">
    <source>
        <dbReference type="EMBL" id="MDQ2586241.1"/>
    </source>
</evidence>
<proteinExistence type="predicted"/>
<dbReference type="Pfam" id="PF13527">
    <property type="entry name" value="Acetyltransf_9"/>
    <property type="match status" value="1"/>
</dbReference>